<gene>
    <name evidence="3" type="ORF">ERS007739_01190</name>
    <name evidence="2" type="ORF">ERS027661_01834</name>
</gene>
<evidence type="ECO:0000313" key="4">
    <source>
        <dbReference type="Proteomes" id="UP000039021"/>
    </source>
</evidence>
<organism evidence="2 5">
    <name type="scientific">Mycobacterium tuberculosis</name>
    <dbReference type="NCBI Taxonomy" id="1773"/>
    <lineage>
        <taxon>Bacteria</taxon>
        <taxon>Bacillati</taxon>
        <taxon>Actinomycetota</taxon>
        <taxon>Actinomycetes</taxon>
        <taxon>Mycobacteriales</taxon>
        <taxon>Mycobacteriaceae</taxon>
        <taxon>Mycobacterium</taxon>
        <taxon>Mycobacterium tuberculosis complex</taxon>
    </lineage>
</organism>
<dbReference type="Proteomes" id="UP000049023">
    <property type="component" value="Unassembled WGS sequence"/>
</dbReference>
<dbReference type="EMBL" id="CNFU01000340">
    <property type="protein sequence ID" value="CKR65401.1"/>
    <property type="molecule type" value="Genomic_DNA"/>
</dbReference>
<reference evidence="4 5" key="1">
    <citation type="submission" date="2015-03" db="EMBL/GenBank/DDBJ databases">
        <authorList>
            <consortium name="Pathogen Informatics"/>
        </authorList>
    </citation>
    <scope>NUCLEOTIDE SEQUENCE [LARGE SCALE GENOMIC DNA]</scope>
    <source>
        <strain evidence="2 5">Bir 187</strain>
        <strain evidence="4">N09902308</strain>
    </source>
</reference>
<dbReference type="Proteomes" id="UP000039021">
    <property type="component" value="Unassembled WGS sequence"/>
</dbReference>
<feature type="region of interest" description="Disordered" evidence="1">
    <location>
        <begin position="79"/>
        <end position="101"/>
    </location>
</feature>
<sequence>MQWDPVIDQLGLLEITRHGLGRRELLDPALVVGAARSGQRRKGGGQIPIEPRRDWSRMFACGFDAVCHDELRCRPEYPTEAQTEIHRHTDDQRDISLPQRF</sequence>
<evidence type="ECO:0000313" key="3">
    <source>
        <dbReference type="EMBL" id="COX37703.1"/>
    </source>
</evidence>
<proteinExistence type="predicted"/>
<dbReference type="AlphaFoldDB" id="A0A655A0T7"/>
<name>A0A655A0T7_MYCTX</name>
<evidence type="ECO:0000313" key="2">
    <source>
        <dbReference type="EMBL" id="CKR65401.1"/>
    </source>
</evidence>
<reference evidence="3" key="2">
    <citation type="submission" date="2015-03" db="EMBL/GenBank/DDBJ databases">
        <authorList>
            <consortium name="Pathogen Informatics"/>
            <person name="Murphy D."/>
        </authorList>
    </citation>
    <scope>NUCLEOTIDE SEQUENCE</scope>
    <source>
        <strain evidence="3">N09902308</strain>
    </source>
</reference>
<dbReference type="EMBL" id="CSBK01000419">
    <property type="protein sequence ID" value="COX37703.1"/>
    <property type="molecule type" value="Genomic_DNA"/>
</dbReference>
<protein>
    <submittedName>
        <fullName evidence="2">Uncharacterized protein</fullName>
    </submittedName>
</protein>
<evidence type="ECO:0000256" key="1">
    <source>
        <dbReference type="SAM" id="MobiDB-lite"/>
    </source>
</evidence>
<accession>A0A655A0T7</accession>
<feature type="compositionally biased region" description="Basic and acidic residues" evidence="1">
    <location>
        <begin position="79"/>
        <end position="94"/>
    </location>
</feature>
<evidence type="ECO:0000313" key="5">
    <source>
        <dbReference type="Proteomes" id="UP000049023"/>
    </source>
</evidence>